<name>A0AA45WW50_9CLOT</name>
<feature type="domain" description="CzcB-like barrel-sandwich hybrid" evidence="5">
    <location>
        <begin position="72"/>
        <end position="263"/>
    </location>
</feature>
<dbReference type="AlphaFoldDB" id="A0AA45WW50"/>
<dbReference type="GO" id="GO:0015562">
    <property type="term" value="F:efflux transmembrane transporter activity"/>
    <property type="evidence" value="ECO:0007669"/>
    <property type="project" value="TreeGrafter"/>
</dbReference>
<evidence type="ECO:0000313" key="8">
    <source>
        <dbReference type="Proteomes" id="UP001158066"/>
    </source>
</evidence>
<dbReference type="InterPro" id="IPR058637">
    <property type="entry name" value="YknX-like_C"/>
</dbReference>
<dbReference type="EMBL" id="FXUF01000006">
    <property type="protein sequence ID" value="SMP57275.1"/>
    <property type="molecule type" value="Genomic_DNA"/>
</dbReference>
<dbReference type="InterPro" id="IPR006143">
    <property type="entry name" value="RND_pump_MFP"/>
</dbReference>
<comment type="caution">
    <text evidence="7">The sequence shown here is derived from an EMBL/GenBank/DDBJ whole genome shotgun (WGS) entry which is preliminary data.</text>
</comment>
<dbReference type="SUPFAM" id="SSF111369">
    <property type="entry name" value="HlyD-like secretion proteins"/>
    <property type="match status" value="2"/>
</dbReference>
<dbReference type="InterPro" id="IPR058792">
    <property type="entry name" value="Beta-barrel_RND_2"/>
</dbReference>
<dbReference type="Proteomes" id="UP001158066">
    <property type="component" value="Unassembled WGS sequence"/>
</dbReference>
<sequence>MNATIIKKLLYPAIAAAMIAVAIMGFMNSTHSDAGNLPPAAAVTSVEVQKIGPETIEQYVNTSSKVTANSEISVMPKVGGTVKKVHVSLGDSVKAGDVLFEIDDTTLSLQAAQAAASLSSAQASFEASVGGNYDSQLLQLQSSIDAYELQYDELMKNMAKVKTLYEAGAVPKSELDNMETNVANLELQLHTAQENLRLKQGLILEETKKTGQASISQAQVSLESAQLQLGYTSVLAEIDGVISTSNITPGSTVSAQNVAMTIVNTDNLKLPISLSENHINRVSVGSSVSITIAAASETPYEGIVAHVSPAANSSTLLYPVEVHLNQADNLVKPGMFASLKLVVETRENTVSVPLNAVIEKSGEKFVYIVDEDQIARQIMVETGISNDSHIEITKGVTTGDLVVVKGHTFLSHGSAVSIAAEN</sequence>
<feature type="transmembrane region" description="Helical" evidence="3">
    <location>
        <begin position="9"/>
        <end position="27"/>
    </location>
</feature>
<keyword evidence="3" id="KW-0812">Transmembrane</keyword>
<dbReference type="RefSeq" id="WP_283409313.1">
    <property type="nucleotide sequence ID" value="NZ_FXUF01000006.1"/>
</dbReference>
<evidence type="ECO:0000259" key="4">
    <source>
        <dbReference type="Pfam" id="PF25954"/>
    </source>
</evidence>
<evidence type="ECO:0000259" key="5">
    <source>
        <dbReference type="Pfam" id="PF25973"/>
    </source>
</evidence>
<evidence type="ECO:0000259" key="6">
    <source>
        <dbReference type="Pfam" id="PF25989"/>
    </source>
</evidence>
<gene>
    <name evidence="7" type="ORF">SAMN06296020_106143</name>
</gene>
<evidence type="ECO:0000256" key="1">
    <source>
        <dbReference type="ARBA" id="ARBA00009477"/>
    </source>
</evidence>
<accession>A0AA45WW50</accession>
<dbReference type="InterPro" id="IPR058647">
    <property type="entry name" value="BSH_CzcB-like"/>
</dbReference>
<dbReference type="Pfam" id="PF25973">
    <property type="entry name" value="BSH_CzcB"/>
    <property type="match status" value="1"/>
</dbReference>
<dbReference type="PANTHER" id="PTHR30469">
    <property type="entry name" value="MULTIDRUG RESISTANCE PROTEIN MDTA"/>
    <property type="match status" value="1"/>
</dbReference>
<keyword evidence="3" id="KW-0472">Membrane</keyword>
<keyword evidence="8" id="KW-1185">Reference proteome</keyword>
<dbReference type="Gene3D" id="2.40.50.100">
    <property type="match status" value="2"/>
</dbReference>
<evidence type="ECO:0000256" key="3">
    <source>
        <dbReference type="SAM" id="Phobius"/>
    </source>
</evidence>
<evidence type="ECO:0000313" key="7">
    <source>
        <dbReference type="EMBL" id="SMP57275.1"/>
    </source>
</evidence>
<keyword evidence="3" id="KW-1133">Transmembrane helix</keyword>
<evidence type="ECO:0000256" key="2">
    <source>
        <dbReference type="SAM" id="Coils"/>
    </source>
</evidence>
<feature type="domain" description="CusB-like beta-barrel" evidence="4">
    <location>
        <begin position="273"/>
        <end position="342"/>
    </location>
</feature>
<feature type="domain" description="YknX-like C-terminal permuted SH3-like" evidence="6">
    <location>
        <begin position="350"/>
        <end position="417"/>
    </location>
</feature>
<organism evidence="7 8">
    <name type="scientific">Anoxynatronum buryatiense</name>
    <dbReference type="NCBI Taxonomy" id="489973"/>
    <lineage>
        <taxon>Bacteria</taxon>
        <taxon>Bacillati</taxon>
        <taxon>Bacillota</taxon>
        <taxon>Clostridia</taxon>
        <taxon>Eubacteriales</taxon>
        <taxon>Clostridiaceae</taxon>
        <taxon>Anoxynatronum</taxon>
    </lineage>
</organism>
<dbReference type="Gene3D" id="2.40.420.20">
    <property type="match status" value="1"/>
</dbReference>
<dbReference type="GO" id="GO:1990281">
    <property type="term" value="C:efflux pump complex"/>
    <property type="evidence" value="ECO:0007669"/>
    <property type="project" value="TreeGrafter"/>
</dbReference>
<dbReference type="Pfam" id="PF25954">
    <property type="entry name" value="Beta-barrel_RND_2"/>
    <property type="match status" value="1"/>
</dbReference>
<reference evidence="7" key="1">
    <citation type="submission" date="2017-05" db="EMBL/GenBank/DDBJ databases">
        <authorList>
            <person name="Varghese N."/>
            <person name="Submissions S."/>
        </authorList>
    </citation>
    <scope>NUCLEOTIDE SEQUENCE</scope>
    <source>
        <strain evidence="7">Su22</strain>
    </source>
</reference>
<keyword evidence="2" id="KW-0175">Coiled coil</keyword>
<dbReference type="Gene3D" id="1.10.287.470">
    <property type="entry name" value="Helix hairpin bin"/>
    <property type="match status" value="2"/>
</dbReference>
<dbReference type="Pfam" id="PF25989">
    <property type="entry name" value="YknX_C"/>
    <property type="match status" value="1"/>
</dbReference>
<proteinExistence type="inferred from homology"/>
<dbReference type="Gene3D" id="2.40.30.170">
    <property type="match status" value="1"/>
</dbReference>
<feature type="coiled-coil region" evidence="2">
    <location>
        <begin position="137"/>
        <end position="195"/>
    </location>
</feature>
<protein>
    <submittedName>
        <fullName evidence="7">RND family efflux transporter, MFP subunit</fullName>
    </submittedName>
</protein>
<comment type="similarity">
    <text evidence="1">Belongs to the membrane fusion protein (MFP) (TC 8.A.1) family.</text>
</comment>
<dbReference type="NCBIfam" id="TIGR01730">
    <property type="entry name" value="RND_mfp"/>
    <property type="match status" value="1"/>
</dbReference>